<feature type="transmembrane region" description="Helical" evidence="1">
    <location>
        <begin position="6"/>
        <end position="28"/>
    </location>
</feature>
<keyword evidence="1" id="KW-0812">Transmembrane</keyword>
<dbReference type="EMBL" id="JADCTT010000004">
    <property type="protein sequence ID" value="KAF9753243.1"/>
    <property type="molecule type" value="Genomic_DNA"/>
</dbReference>
<gene>
    <name evidence="2" type="ORF">IM811_012001</name>
</gene>
<dbReference type="Proteomes" id="UP000616885">
    <property type="component" value="Unassembled WGS sequence"/>
</dbReference>
<proteinExistence type="predicted"/>
<name>A0A8H7TQH0_BIOOC</name>
<accession>A0A8H7TQH0</accession>
<keyword evidence="1" id="KW-1133">Transmembrane helix</keyword>
<evidence type="ECO:0000256" key="1">
    <source>
        <dbReference type="SAM" id="Phobius"/>
    </source>
</evidence>
<protein>
    <submittedName>
        <fullName evidence="2">Uncharacterized protein</fullName>
    </submittedName>
</protein>
<keyword evidence="1" id="KW-0472">Membrane</keyword>
<comment type="caution">
    <text evidence="2">The sequence shown here is derived from an EMBL/GenBank/DDBJ whole genome shotgun (WGS) entry which is preliminary data.</text>
</comment>
<dbReference type="AlphaFoldDB" id="A0A8H7TQH0"/>
<organism evidence="2 3">
    <name type="scientific">Bionectria ochroleuca</name>
    <name type="common">Gliocladium roseum</name>
    <dbReference type="NCBI Taxonomy" id="29856"/>
    <lineage>
        <taxon>Eukaryota</taxon>
        <taxon>Fungi</taxon>
        <taxon>Dikarya</taxon>
        <taxon>Ascomycota</taxon>
        <taxon>Pezizomycotina</taxon>
        <taxon>Sordariomycetes</taxon>
        <taxon>Hypocreomycetidae</taxon>
        <taxon>Hypocreales</taxon>
        <taxon>Bionectriaceae</taxon>
        <taxon>Clonostachys</taxon>
    </lineage>
</organism>
<evidence type="ECO:0000313" key="2">
    <source>
        <dbReference type="EMBL" id="KAF9753243.1"/>
    </source>
</evidence>
<reference evidence="2" key="1">
    <citation type="submission" date="2020-10" db="EMBL/GenBank/DDBJ databases">
        <title>High-Quality Genome Resource of Clonostachys rosea strain S41 by Oxford Nanopore Long-Read Sequencing.</title>
        <authorList>
            <person name="Wang H."/>
        </authorList>
    </citation>
    <scope>NUCLEOTIDE SEQUENCE</scope>
    <source>
        <strain evidence="2">S41</strain>
    </source>
</reference>
<evidence type="ECO:0000313" key="3">
    <source>
        <dbReference type="Proteomes" id="UP000616885"/>
    </source>
</evidence>
<sequence length="118" mass="13175">MILDFLNNGAIGLIFITPLFFFASVISYRSGLPESSPNERWLLLVWELDGGQSGGKGGQCLGRLISTCDEMPAQSCPFTPFCLAPPIRYGRLDTTFIDMTLDHTHDFLSRRGRKVFIT</sequence>